<dbReference type="AlphaFoldDB" id="H5SMM2"/>
<accession>H5SMM2</accession>
<reference evidence="1" key="1">
    <citation type="journal article" date="2005" name="Environ. Microbiol.">
        <title>Genetic and functional properties of uncultivated thermophilic crenarchaeotes from a subsurface gold mine as revealed by analysis of genome fragments.</title>
        <authorList>
            <person name="Nunoura T."/>
            <person name="Hirayama H."/>
            <person name="Takami H."/>
            <person name="Oida H."/>
            <person name="Nishi S."/>
            <person name="Shimamura S."/>
            <person name="Suzuki Y."/>
            <person name="Inagaki F."/>
            <person name="Takai K."/>
            <person name="Nealson K.H."/>
            <person name="Horikoshi K."/>
        </authorList>
    </citation>
    <scope>NUCLEOTIDE SEQUENCE</scope>
</reference>
<proteinExistence type="predicted"/>
<organism evidence="1">
    <name type="scientific">uncultured Acetothermia bacterium</name>
    <dbReference type="NCBI Taxonomy" id="236499"/>
    <lineage>
        <taxon>Bacteria</taxon>
        <taxon>Candidatus Bipolaricaulota</taxon>
        <taxon>environmental samples</taxon>
    </lineage>
</organism>
<reference evidence="1" key="2">
    <citation type="journal article" date="2012" name="PLoS ONE">
        <title>A Deeply Branching Thermophilic Bacterium with an Ancient Acetyl-CoA Pathway Dominates a Subsurface Ecosystem.</title>
        <authorList>
            <person name="Takami H."/>
            <person name="Noguchi H."/>
            <person name="Takaki Y."/>
            <person name="Uchiyama I."/>
            <person name="Toyoda A."/>
            <person name="Nishi S."/>
            <person name="Chee G.-J."/>
            <person name="Arai W."/>
            <person name="Nunoura T."/>
            <person name="Itoh T."/>
            <person name="Hattori M."/>
            <person name="Takai K."/>
        </authorList>
    </citation>
    <scope>NUCLEOTIDE SEQUENCE</scope>
</reference>
<evidence type="ECO:0000313" key="1">
    <source>
        <dbReference type="EMBL" id="BAL57408.1"/>
    </source>
</evidence>
<sequence length="87" mass="10121">MIDLSDLPPPAPEALIVYVELREEDVHFFDSALKAFDHTVNPRRDVKLINGKLYYKNYVAPDFWPDVQSILETLRQYIFVGDIVLEP</sequence>
<name>H5SMM2_9BACT</name>
<dbReference type="EMBL" id="AP011775">
    <property type="protein sequence ID" value="BAL57408.1"/>
    <property type="molecule type" value="Genomic_DNA"/>
</dbReference>
<gene>
    <name evidence="1" type="ORF">HGMM_F50D11C17</name>
</gene>
<protein>
    <submittedName>
        <fullName evidence="1">Uncharacterized protein</fullName>
    </submittedName>
</protein>